<dbReference type="RefSeq" id="WP_129229621.1">
    <property type="nucleotide sequence ID" value="NZ_QYBB01000058.1"/>
</dbReference>
<reference evidence="1 2" key="2">
    <citation type="submission" date="2019-02" db="EMBL/GenBank/DDBJ databases">
        <title>'Lichenibacterium ramalinii' gen. nov. sp. nov., 'Lichenibacterium minor' gen. nov. sp. nov.</title>
        <authorList>
            <person name="Pankratov T."/>
        </authorList>
    </citation>
    <scope>NUCLEOTIDE SEQUENCE [LARGE SCALE GENOMIC DNA]</scope>
    <source>
        <strain evidence="1 2">RmlP026</strain>
    </source>
</reference>
<comment type="caution">
    <text evidence="1">The sequence shown here is derived from an EMBL/GenBank/DDBJ whole genome shotgun (WGS) entry which is preliminary data.</text>
</comment>
<name>A0A4Q2U3I2_9HYPH</name>
<accession>A0A4Q2U3I2</accession>
<gene>
    <name evidence="1" type="ORF">D3273_24660</name>
</gene>
<dbReference type="OrthoDB" id="7432673at2"/>
<proteinExistence type="predicted"/>
<dbReference type="Proteomes" id="UP000290759">
    <property type="component" value="Unassembled WGS sequence"/>
</dbReference>
<dbReference type="EMBL" id="QYBB01000058">
    <property type="protein sequence ID" value="RYC29306.1"/>
    <property type="molecule type" value="Genomic_DNA"/>
</dbReference>
<reference evidence="1 2" key="1">
    <citation type="submission" date="2018-12" db="EMBL/GenBank/DDBJ databases">
        <authorList>
            <person name="Grouzdev D.S."/>
            <person name="Krutkina M.S."/>
        </authorList>
    </citation>
    <scope>NUCLEOTIDE SEQUENCE [LARGE SCALE GENOMIC DNA]</scope>
    <source>
        <strain evidence="1 2">RmlP026</strain>
    </source>
</reference>
<evidence type="ECO:0000313" key="1">
    <source>
        <dbReference type="EMBL" id="RYC29306.1"/>
    </source>
</evidence>
<organism evidence="1 2">
    <name type="scientific">Lichenibacterium minor</name>
    <dbReference type="NCBI Taxonomy" id="2316528"/>
    <lineage>
        <taxon>Bacteria</taxon>
        <taxon>Pseudomonadati</taxon>
        <taxon>Pseudomonadota</taxon>
        <taxon>Alphaproteobacteria</taxon>
        <taxon>Hyphomicrobiales</taxon>
        <taxon>Lichenihabitantaceae</taxon>
        <taxon>Lichenibacterium</taxon>
    </lineage>
</organism>
<keyword evidence="2" id="KW-1185">Reference proteome</keyword>
<protein>
    <submittedName>
        <fullName evidence="1">Uncharacterized protein</fullName>
    </submittedName>
</protein>
<sequence>MSKKSPRETDAAWTAKAKKDGLVITMEEDGTMREMGGSKYGVFNHALVDEVIRTAWVVAGPGEKEAADRKVTGMVVAAMRAFEPKDEIEGMLAAQAVAMHLASMEVFRRAIIPEQGAETASKLRRDGTNMARAMADMLSALAKHRGQGQQKVVVEHVHVHAGGQAVVGAVTTGGALPLSGDAAPALTHDDVAMALNDAAIVDLATGGRVGSDGR</sequence>
<evidence type="ECO:0000313" key="2">
    <source>
        <dbReference type="Proteomes" id="UP000290759"/>
    </source>
</evidence>
<dbReference type="AlphaFoldDB" id="A0A4Q2U3I2"/>